<dbReference type="Proteomes" id="UP000664534">
    <property type="component" value="Unassembled WGS sequence"/>
</dbReference>
<comment type="caution">
    <text evidence="2">The sequence shown here is derived from an EMBL/GenBank/DDBJ whole genome shotgun (WGS) entry which is preliminary data.</text>
</comment>
<reference evidence="2" key="1">
    <citation type="submission" date="2021-03" db="EMBL/GenBank/DDBJ databases">
        <authorList>
            <person name="Tagirdzhanova G."/>
        </authorList>
    </citation>
    <scope>NUCLEOTIDE SEQUENCE</scope>
</reference>
<name>A0A8H3J7E2_9LECA</name>
<evidence type="ECO:0000313" key="3">
    <source>
        <dbReference type="Proteomes" id="UP000664534"/>
    </source>
</evidence>
<feature type="domain" description="DUF7730" evidence="1">
    <location>
        <begin position="67"/>
        <end position="185"/>
    </location>
</feature>
<dbReference type="InterPro" id="IPR056632">
    <property type="entry name" value="DUF7730"/>
</dbReference>
<accession>A0A8H3J7E2</accession>
<gene>
    <name evidence="2" type="ORF">IMSHALPRED_003397</name>
</gene>
<dbReference type="EMBL" id="CAJPDT010000171">
    <property type="protein sequence ID" value="CAF9942172.1"/>
    <property type="molecule type" value="Genomic_DNA"/>
</dbReference>
<dbReference type="OrthoDB" id="5413827at2759"/>
<dbReference type="PANTHER" id="PTHR38790">
    <property type="entry name" value="2EXR DOMAIN-CONTAINING PROTEIN-RELATED"/>
    <property type="match status" value="1"/>
</dbReference>
<evidence type="ECO:0000259" key="1">
    <source>
        <dbReference type="Pfam" id="PF24864"/>
    </source>
</evidence>
<protein>
    <recommendedName>
        <fullName evidence="1">DUF7730 domain-containing protein</fullName>
    </recommendedName>
</protein>
<sequence>MPEWSPPYAEAYMAARLCKIREWHPTTRCENSEEETVRQFRKLKSDLFKPSGGIPAPQQEIMNRNYSASPFLRLPPELRLRIYKLVLGRQEVWIAQSDSKVEWKTPEQQERLRGIQGGQSGQYFHQSGRFYHCTLEPYYTTYPFKNVLSLSLLRVCRHVYTETALLPYAFNTFTFNDDRTRWMFEKSTRPGKKRHAPQRLNLTLLRLPPELRLRIYGFILGGQKFWIGLLIPNLISAPNCTPQHFGGRFYHLNSIQSPERWLHLGLLRLSRQVYAETALLSYSLKKFVFQNDDVRKAFEKRARVGKKRAQREAVGVFEVMKWPQFCMREIEG</sequence>
<evidence type="ECO:0000313" key="2">
    <source>
        <dbReference type="EMBL" id="CAF9942172.1"/>
    </source>
</evidence>
<proteinExistence type="predicted"/>
<organism evidence="2 3">
    <name type="scientific">Imshaugia aleurites</name>
    <dbReference type="NCBI Taxonomy" id="172621"/>
    <lineage>
        <taxon>Eukaryota</taxon>
        <taxon>Fungi</taxon>
        <taxon>Dikarya</taxon>
        <taxon>Ascomycota</taxon>
        <taxon>Pezizomycotina</taxon>
        <taxon>Lecanoromycetes</taxon>
        <taxon>OSLEUM clade</taxon>
        <taxon>Lecanoromycetidae</taxon>
        <taxon>Lecanorales</taxon>
        <taxon>Lecanorineae</taxon>
        <taxon>Parmeliaceae</taxon>
        <taxon>Imshaugia</taxon>
    </lineage>
</organism>
<dbReference type="AlphaFoldDB" id="A0A8H3J7E2"/>
<dbReference type="Pfam" id="PF24864">
    <property type="entry name" value="DUF7730"/>
    <property type="match status" value="1"/>
</dbReference>
<dbReference type="PANTHER" id="PTHR38790:SF4">
    <property type="entry name" value="2EXR DOMAIN-CONTAINING PROTEIN"/>
    <property type="match status" value="1"/>
</dbReference>
<keyword evidence="3" id="KW-1185">Reference proteome</keyword>